<accession>A0A4Q7Z8B9</accession>
<dbReference type="Proteomes" id="UP000292564">
    <property type="component" value="Unassembled WGS sequence"/>
</dbReference>
<dbReference type="AlphaFoldDB" id="A0A4Q7Z8B9"/>
<name>A0A4Q7Z8B9_9ACTN</name>
<dbReference type="PANTHER" id="PTHR30204:SF90">
    <property type="entry name" value="HTH-TYPE TRANSCRIPTIONAL ACTIVATOR MTA"/>
    <property type="match status" value="1"/>
</dbReference>
<comment type="caution">
    <text evidence="3">The sequence shown here is derived from an EMBL/GenBank/DDBJ whole genome shotgun (WGS) entry which is preliminary data.</text>
</comment>
<dbReference type="InterPro" id="IPR009061">
    <property type="entry name" value="DNA-bd_dom_put_sf"/>
</dbReference>
<dbReference type="PROSITE" id="PS50937">
    <property type="entry name" value="HTH_MERR_2"/>
    <property type="match status" value="1"/>
</dbReference>
<evidence type="ECO:0000313" key="4">
    <source>
        <dbReference type="Proteomes" id="UP000292564"/>
    </source>
</evidence>
<sequence length="129" mass="13840">MRLLRIGELAQQAGVSTRTVDYYTSLGLLQPAERTDGGYRLYHPATADTIDTIRQLETHGISLDAIADAINHHGRGDLTTTLAHLADGLTALQETAHNAPHAQALLTLISSRAHALIDLAQTIVDSPIV</sequence>
<dbReference type="Pfam" id="PF13411">
    <property type="entry name" value="MerR_1"/>
    <property type="match status" value="1"/>
</dbReference>
<dbReference type="GO" id="GO:0003700">
    <property type="term" value="F:DNA-binding transcription factor activity"/>
    <property type="evidence" value="ECO:0007669"/>
    <property type="project" value="InterPro"/>
</dbReference>
<dbReference type="SUPFAM" id="SSF46955">
    <property type="entry name" value="Putative DNA-binding domain"/>
    <property type="match status" value="1"/>
</dbReference>
<dbReference type="EMBL" id="SHKY01000002">
    <property type="protein sequence ID" value="RZU46698.1"/>
    <property type="molecule type" value="Genomic_DNA"/>
</dbReference>
<evidence type="ECO:0000313" key="3">
    <source>
        <dbReference type="EMBL" id="RZU46698.1"/>
    </source>
</evidence>
<dbReference type="GO" id="GO:0003677">
    <property type="term" value="F:DNA binding"/>
    <property type="evidence" value="ECO:0007669"/>
    <property type="project" value="UniProtKB-KW"/>
</dbReference>
<dbReference type="InterPro" id="IPR000551">
    <property type="entry name" value="MerR-type_HTH_dom"/>
</dbReference>
<dbReference type="RefSeq" id="WP_130513879.1">
    <property type="nucleotide sequence ID" value="NZ_SHKY01000002.1"/>
</dbReference>
<feature type="domain" description="HTH merR-type" evidence="2">
    <location>
        <begin position="3"/>
        <end position="72"/>
    </location>
</feature>
<reference evidence="3 4" key="1">
    <citation type="submission" date="2019-02" db="EMBL/GenBank/DDBJ databases">
        <title>Sequencing the genomes of 1000 actinobacteria strains.</title>
        <authorList>
            <person name="Klenk H.-P."/>
        </authorList>
    </citation>
    <scope>NUCLEOTIDE SEQUENCE [LARGE SCALE GENOMIC DNA]</scope>
    <source>
        <strain evidence="3 4">DSM 45162</strain>
    </source>
</reference>
<dbReference type="SMART" id="SM00422">
    <property type="entry name" value="HTH_MERR"/>
    <property type="match status" value="1"/>
</dbReference>
<evidence type="ECO:0000256" key="1">
    <source>
        <dbReference type="ARBA" id="ARBA00023125"/>
    </source>
</evidence>
<dbReference type="OrthoDB" id="9809391at2"/>
<dbReference type="CDD" id="cd00592">
    <property type="entry name" value="HTH_MerR-like"/>
    <property type="match status" value="1"/>
</dbReference>
<protein>
    <submittedName>
        <fullName evidence="3">MerR-like DNA binding protein</fullName>
    </submittedName>
</protein>
<keyword evidence="1" id="KW-0238">DNA-binding</keyword>
<keyword evidence="4" id="KW-1185">Reference proteome</keyword>
<dbReference type="Gene3D" id="1.10.1660.10">
    <property type="match status" value="1"/>
</dbReference>
<dbReference type="InterPro" id="IPR047057">
    <property type="entry name" value="MerR_fam"/>
</dbReference>
<proteinExistence type="predicted"/>
<gene>
    <name evidence="3" type="ORF">EV385_6775</name>
</gene>
<evidence type="ECO:0000259" key="2">
    <source>
        <dbReference type="PROSITE" id="PS50937"/>
    </source>
</evidence>
<organism evidence="3 4">
    <name type="scientific">Krasilnikovia cinnamomea</name>
    <dbReference type="NCBI Taxonomy" id="349313"/>
    <lineage>
        <taxon>Bacteria</taxon>
        <taxon>Bacillati</taxon>
        <taxon>Actinomycetota</taxon>
        <taxon>Actinomycetes</taxon>
        <taxon>Micromonosporales</taxon>
        <taxon>Micromonosporaceae</taxon>
        <taxon>Krasilnikovia</taxon>
    </lineage>
</organism>
<dbReference type="PANTHER" id="PTHR30204">
    <property type="entry name" value="REDOX-CYCLING DRUG-SENSING TRANSCRIPTIONAL ACTIVATOR SOXR"/>
    <property type="match status" value="1"/>
</dbReference>
<dbReference type="PRINTS" id="PR00040">
    <property type="entry name" value="HTHMERR"/>
</dbReference>